<proteinExistence type="predicted"/>
<reference evidence="1" key="1">
    <citation type="submission" date="2020-06" db="EMBL/GenBank/DDBJ databases">
        <authorList>
            <consortium name="Plant Systems Biology data submission"/>
        </authorList>
    </citation>
    <scope>NUCLEOTIDE SEQUENCE</scope>
    <source>
        <strain evidence="1">D6</strain>
    </source>
</reference>
<evidence type="ECO:0000313" key="2">
    <source>
        <dbReference type="Proteomes" id="UP001153069"/>
    </source>
</evidence>
<dbReference type="Proteomes" id="UP001153069">
    <property type="component" value="Unassembled WGS sequence"/>
</dbReference>
<sequence>MDPAQVQAIVEAAVQTALQAALQNPAVLNAIRPPAVVVPQAPVIPFATTPAGAGNAAWDFTSSTGVKIFIASTNPFPVPYDGNESGLRDFLRQIWRRAVAYGWSTILVVTDTDGTPRNLTTQHGCLSLLNVRAHAVAYLRLEEREHQASSCLHKLLLGSITPKLVNRLMTREAEFTVNAAAAVPDGQPAPAPIMIEDGTCMLYELIKMVSVETKATVSLITKKLNNMDVLMEKVKSNVEEFNTLVDDLVAQLEARSATVPPMMENLFEGYANCSDRIFTQYMFTKQEVYEDGTIELEYPALMKMALERYKTLVSKDQWMKKSEDQMEIIALKAEVISLKAEKQPSTSAKSAPKKDQKSSYADKFAWKLVAPKQGEAKEKTINNKTYVYCPYHDTTKWVLKVNDKGVDHLTGCTKMMEAKAAEAATQGQDKTAAALAGAMDDVGTATVDDNP</sequence>
<gene>
    <name evidence="1" type="ORF">SEMRO_569_G168350.1</name>
</gene>
<dbReference type="AlphaFoldDB" id="A0A9N8E6M4"/>
<accession>A0A9N8E6M4</accession>
<evidence type="ECO:0000313" key="1">
    <source>
        <dbReference type="EMBL" id="CAB9513065.1"/>
    </source>
</evidence>
<keyword evidence="2" id="KW-1185">Reference proteome</keyword>
<organism evidence="1 2">
    <name type="scientific">Seminavis robusta</name>
    <dbReference type="NCBI Taxonomy" id="568900"/>
    <lineage>
        <taxon>Eukaryota</taxon>
        <taxon>Sar</taxon>
        <taxon>Stramenopiles</taxon>
        <taxon>Ochrophyta</taxon>
        <taxon>Bacillariophyta</taxon>
        <taxon>Bacillariophyceae</taxon>
        <taxon>Bacillariophycidae</taxon>
        <taxon>Naviculales</taxon>
        <taxon>Naviculaceae</taxon>
        <taxon>Seminavis</taxon>
    </lineage>
</organism>
<dbReference type="OrthoDB" id="54470at2759"/>
<comment type="caution">
    <text evidence="1">The sequence shown here is derived from an EMBL/GenBank/DDBJ whole genome shotgun (WGS) entry which is preliminary data.</text>
</comment>
<protein>
    <submittedName>
        <fullName evidence="1">Uncharacterized protein</fullName>
    </submittedName>
</protein>
<name>A0A9N8E6M4_9STRA</name>
<dbReference type="EMBL" id="CAICTM010000568">
    <property type="protein sequence ID" value="CAB9513065.1"/>
    <property type="molecule type" value="Genomic_DNA"/>
</dbReference>